<dbReference type="Gene3D" id="3.90.1300.10">
    <property type="entry name" value="Amidase signature (AS) domain"/>
    <property type="match status" value="1"/>
</dbReference>
<sequence length="375" mass="38724">MEETPVCYPGAVEQARLLARGATTAAELLATAEHRLGSRRVVFTDVDLAAARRSAEEADRRLAAGERGRLLGLPLAVEDSLPRSAFDALAASGAVVIGRTSSAERHRNPTPGLPATALDPKVSGTAVAVATGVVSGVLARRAPGAGQVPAGGVGVVGFETSGGSGVVARTVDDVAHVVRGVGWEAVPADRPLRIGVSLRGLSVTTRTRAPMRRAVEDVAALLSLHVHEVVDHDPHLASAARLLLAPHLAAGPRELELLDRLVPTPLRGICRSMRAAERVMLDHMFAGVDVLVTPGHTGPVETTSLPGGVLVRNGATSPFAPLWRVSGYPAVSVRAASDGDGNPLPVTLIAVPRAEGELLGVARIVEEEGGAHRSP</sequence>
<dbReference type="STRING" id="65499.SAMN04488000_10762"/>
<dbReference type="InterPro" id="IPR036928">
    <property type="entry name" value="AS_sf"/>
</dbReference>
<dbReference type="AlphaFoldDB" id="A0A1H9MJL1"/>
<reference evidence="2" key="1">
    <citation type="submission" date="2016-10" db="EMBL/GenBank/DDBJ databases">
        <authorList>
            <person name="Varghese N."/>
            <person name="Submissions S."/>
        </authorList>
    </citation>
    <scope>NUCLEOTIDE SEQUENCE [LARGE SCALE GENOMIC DNA]</scope>
    <source>
        <strain evidence="2">DSM 44437</strain>
    </source>
</reference>
<protein>
    <submittedName>
        <fullName evidence="1">Amidase</fullName>
    </submittedName>
</protein>
<dbReference type="Proteomes" id="UP000199503">
    <property type="component" value="Unassembled WGS sequence"/>
</dbReference>
<name>A0A1H9MJL1_9PSEU</name>
<evidence type="ECO:0000313" key="2">
    <source>
        <dbReference type="Proteomes" id="UP000199503"/>
    </source>
</evidence>
<accession>A0A1H9MJL1</accession>
<evidence type="ECO:0000313" key="1">
    <source>
        <dbReference type="EMBL" id="SER23635.1"/>
    </source>
</evidence>
<gene>
    <name evidence="1" type="ORF">SAMN04488000_10762</name>
</gene>
<dbReference type="SUPFAM" id="SSF75304">
    <property type="entry name" value="Amidase signature (AS) enzymes"/>
    <property type="match status" value="1"/>
</dbReference>
<organism evidence="1 2">
    <name type="scientific">Lentzea albida</name>
    <dbReference type="NCBI Taxonomy" id="65499"/>
    <lineage>
        <taxon>Bacteria</taxon>
        <taxon>Bacillati</taxon>
        <taxon>Actinomycetota</taxon>
        <taxon>Actinomycetes</taxon>
        <taxon>Pseudonocardiales</taxon>
        <taxon>Pseudonocardiaceae</taxon>
        <taxon>Lentzea</taxon>
    </lineage>
</organism>
<dbReference type="EMBL" id="FOFV01000007">
    <property type="protein sequence ID" value="SER23635.1"/>
    <property type="molecule type" value="Genomic_DNA"/>
</dbReference>
<proteinExistence type="predicted"/>
<keyword evidence="2" id="KW-1185">Reference proteome</keyword>